<gene>
    <name evidence="1" type="ORF">FRZ67_19280</name>
</gene>
<keyword evidence="2" id="KW-1185">Reference proteome</keyword>
<organism evidence="1 2">
    <name type="scientific">Panacibacter ginsenosidivorans</name>
    <dbReference type="NCBI Taxonomy" id="1813871"/>
    <lineage>
        <taxon>Bacteria</taxon>
        <taxon>Pseudomonadati</taxon>
        <taxon>Bacteroidota</taxon>
        <taxon>Chitinophagia</taxon>
        <taxon>Chitinophagales</taxon>
        <taxon>Chitinophagaceae</taxon>
        <taxon>Panacibacter</taxon>
    </lineage>
</organism>
<dbReference type="AlphaFoldDB" id="A0A5B8VE78"/>
<reference evidence="1 2" key="1">
    <citation type="journal article" date="2016" name="Int. J. Syst. Evol. Microbiol.">
        <title>Panacibacter ginsenosidivorans gen. nov., sp. nov., with ginsenoside converting activity isolated from soil of a ginseng field.</title>
        <authorList>
            <person name="Siddiqi M.Z."/>
            <person name="Muhammad Shafi S."/>
            <person name="Choi K.D."/>
            <person name="Im W.T."/>
        </authorList>
    </citation>
    <scope>NUCLEOTIDE SEQUENCE [LARGE SCALE GENOMIC DNA]</scope>
    <source>
        <strain evidence="1 2">Gsoil1550</strain>
    </source>
</reference>
<accession>A0A5B8VE78</accession>
<protein>
    <submittedName>
        <fullName evidence="1">Uncharacterized protein</fullName>
    </submittedName>
</protein>
<proteinExistence type="predicted"/>
<dbReference type="RefSeq" id="WP_147192222.1">
    <property type="nucleotide sequence ID" value="NZ_CP042435.1"/>
</dbReference>
<dbReference type="KEGG" id="pgin:FRZ67_19280"/>
<evidence type="ECO:0000313" key="2">
    <source>
        <dbReference type="Proteomes" id="UP000321533"/>
    </source>
</evidence>
<dbReference type="EMBL" id="CP042435">
    <property type="protein sequence ID" value="QEC69345.1"/>
    <property type="molecule type" value="Genomic_DNA"/>
</dbReference>
<sequence length="151" mass="17298">MHDQSTSDIITFRNDGTHYPFFQFTLAALQAIFFGDALHPVVESIPHGFDLEAHNELVEKFTAESFVSNDKTGLTLTQLMYLMSAIDKIGKILVGEDAVHVKSMMVQQMPTLSDDWDKDFLKGVQIMFQTFEEMFKDYPEYNEMLKMITGL</sequence>
<name>A0A5B8VE78_9BACT</name>
<dbReference type="Proteomes" id="UP000321533">
    <property type="component" value="Chromosome"/>
</dbReference>
<evidence type="ECO:0000313" key="1">
    <source>
        <dbReference type="EMBL" id="QEC69345.1"/>
    </source>
</evidence>